<evidence type="ECO:0000256" key="14">
    <source>
        <dbReference type="ARBA" id="ARBA00023098"/>
    </source>
</evidence>
<dbReference type="EC" id="1.3.1.74" evidence="5"/>
<comment type="catalytic activity">
    <reaction evidence="24">
        <text>13,14-dihydro-15-oxo-prostaglandin F1alpha + NADP(+) = 15-oxoprostaglandin F1alpha + NADPH + H(+)</text>
        <dbReference type="Rhea" id="RHEA:50592"/>
        <dbReference type="ChEBI" id="CHEBI:15378"/>
        <dbReference type="ChEBI" id="CHEBI:57783"/>
        <dbReference type="ChEBI" id="CHEBI:58349"/>
        <dbReference type="ChEBI" id="CHEBI:79072"/>
        <dbReference type="ChEBI" id="CHEBI:133411"/>
    </reaction>
    <physiologicalReaction direction="right-to-left" evidence="24">
        <dbReference type="Rhea" id="RHEA:50594"/>
    </physiologicalReaction>
</comment>
<dbReference type="Proteomes" id="UP000694843">
    <property type="component" value="Unplaced"/>
</dbReference>
<dbReference type="GeneID" id="108683352"/>
<evidence type="ECO:0000256" key="20">
    <source>
        <dbReference type="ARBA" id="ARBA00047461"/>
    </source>
</evidence>
<comment type="catalytic activity">
    <reaction evidence="21">
        <text>decanal + NADP(+) = (2E)-decenal + NADPH + H(+)</text>
        <dbReference type="Rhea" id="RHEA:50612"/>
        <dbReference type="ChEBI" id="CHEBI:15378"/>
        <dbReference type="ChEBI" id="CHEBI:31457"/>
        <dbReference type="ChEBI" id="CHEBI:57783"/>
        <dbReference type="ChEBI" id="CHEBI:58349"/>
        <dbReference type="ChEBI" id="CHEBI:133455"/>
    </reaction>
    <physiologicalReaction direction="right-to-left" evidence="21">
        <dbReference type="Rhea" id="RHEA:50614"/>
    </physiologicalReaction>
</comment>
<evidence type="ECO:0000256" key="28">
    <source>
        <dbReference type="ARBA" id="ARBA00048387"/>
    </source>
</evidence>
<comment type="catalytic activity">
    <reaction evidence="31">
        <text>(5S,12S)-dihydroxy-(6E,10E,12E,14Z)-eicosatetraenoate + NADP(+) = 12-oxo-(5S)-hydroxy-(6E,8E,10E,14Z)-eicosatetraenoate + NADPH + H(+)</text>
        <dbReference type="Rhea" id="RHEA:51212"/>
        <dbReference type="ChEBI" id="CHEBI:15378"/>
        <dbReference type="ChEBI" id="CHEBI:57783"/>
        <dbReference type="ChEBI" id="CHEBI:58349"/>
        <dbReference type="ChEBI" id="CHEBI:133974"/>
        <dbReference type="ChEBI" id="CHEBI:133975"/>
    </reaction>
    <physiologicalReaction direction="left-to-right" evidence="31">
        <dbReference type="Rhea" id="RHEA:51213"/>
    </physiologicalReaction>
</comment>
<dbReference type="SUPFAM" id="SSF50129">
    <property type="entry name" value="GroES-like"/>
    <property type="match status" value="2"/>
</dbReference>
<dbReference type="GO" id="GO:0032440">
    <property type="term" value="F:2-alkenal reductase [NAD(P)H] activity"/>
    <property type="evidence" value="ECO:0007669"/>
    <property type="project" value="UniProtKB-EC"/>
</dbReference>
<evidence type="ECO:0000256" key="9">
    <source>
        <dbReference type="ARBA" id="ARBA00022553"/>
    </source>
</evidence>
<dbReference type="CDD" id="cd08294">
    <property type="entry name" value="leukotriene_B4_DH_like"/>
    <property type="match status" value="1"/>
</dbReference>
<evidence type="ECO:0000313" key="37">
    <source>
        <dbReference type="RefSeq" id="XP_018028153.1"/>
    </source>
</evidence>
<keyword evidence="10" id="KW-0276">Fatty acid metabolism</keyword>
<keyword evidence="15" id="KW-0379">Hydroxylation</keyword>
<dbReference type="PANTHER" id="PTHR43205">
    <property type="entry name" value="PROSTAGLANDIN REDUCTASE"/>
    <property type="match status" value="1"/>
</dbReference>
<feature type="domain" description="Enoyl reductase (ER)" evidence="35">
    <location>
        <begin position="18"/>
        <end position="342"/>
    </location>
</feature>
<evidence type="ECO:0000256" key="23">
    <source>
        <dbReference type="ARBA" id="ARBA00047871"/>
    </source>
</evidence>
<comment type="catalytic activity">
    <reaction evidence="33">
        <text>an n-alkanal + NADP(+) = an alk-2-enal + NADPH + H(+)</text>
        <dbReference type="Rhea" id="RHEA:13737"/>
        <dbReference type="ChEBI" id="CHEBI:12834"/>
        <dbReference type="ChEBI" id="CHEBI:13757"/>
        <dbReference type="ChEBI" id="CHEBI:15378"/>
        <dbReference type="ChEBI" id="CHEBI:57783"/>
        <dbReference type="ChEBI" id="CHEBI:58349"/>
        <dbReference type="EC" id="1.3.1.74"/>
    </reaction>
    <physiologicalReaction direction="right-to-left" evidence="33">
        <dbReference type="Rhea" id="RHEA:13739"/>
    </physiologicalReaction>
</comment>
<comment type="catalytic activity">
    <reaction evidence="26">
        <text>nonan-2-one + NADP(+) = (3E)-nonen-2-one + NADPH + H(+)</text>
        <dbReference type="Rhea" id="RHEA:50616"/>
        <dbReference type="ChEBI" id="CHEBI:15378"/>
        <dbReference type="ChEBI" id="CHEBI:57783"/>
        <dbReference type="ChEBI" id="CHEBI:58349"/>
        <dbReference type="ChEBI" id="CHEBI:77927"/>
        <dbReference type="ChEBI" id="CHEBI:133457"/>
    </reaction>
    <physiologicalReaction direction="right-to-left" evidence="26">
        <dbReference type="Rhea" id="RHEA:50618"/>
    </physiologicalReaction>
</comment>
<evidence type="ECO:0000256" key="31">
    <source>
        <dbReference type="ARBA" id="ARBA00049068"/>
    </source>
</evidence>
<evidence type="ECO:0000256" key="7">
    <source>
        <dbReference type="ARBA" id="ARBA00022490"/>
    </source>
</evidence>
<evidence type="ECO:0000256" key="2">
    <source>
        <dbReference type="ARBA" id="ARBA00010460"/>
    </source>
</evidence>
<dbReference type="Gene3D" id="3.90.180.10">
    <property type="entry name" value="Medium-chain alcohol dehydrogenases, catalytic domain"/>
    <property type="match status" value="1"/>
</dbReference>
<dbReference type="OrthoDB" id="809632at2759"/>
<reference evidence="37" key="1">
    <citation type="submission" date="2025-08" db="UniProtKB">
        <authorList>
            <consortium name="RefSeq"/>
        </authorList>
    </citation>
    <scope>IDENTIFICATION</scope>
    <source>
        <tissue evidence="37">Whole organism</tissue>
    </source>
</reference>
<evidence type="ECO:0000256" key="6">
    <source>
        <dbReference type="ARBA" id="ARBA00020651"/>
    </source>
</evidence>
<dbReference type="InterPro" id="IPR036291">
    <property type="entry name" value="NAD(P)-bd_dom_sf"/>
</dbReference>
<comment type="catalytic activity">
    <reaction evidence="28">
        <text>4-hydroxynonanal + NADP(+) = (E)-4-hydroxynon-2-enal + NADPH + H(+)</text>
        <dbReference type="Rhea" id="RHEA:64736"/>
        <dbReference type="ChEBI" id="CHEBI:15378"/>
        <dbReference type="ChEBI" id="CHEBI:57783"/>
        <dbReference type="ChEBI" id="CHEBI:58349"/>
        <dbReference type="ChEBI" id="CHEBI:58968"/>
        <dbReference type="ChEBI" id="CHEBI:156112"/>
    </reaction>
    <physiologicalReaction direction="right-to-left" evidence="28">
        <dbReference type="Rhea" id="RHEA:64738"/>
    </physiologicalReaction>
</comment>
<protein>
    <recommendedName>
        <fullName evidence="6">Prostaglandin reductase 1</fullName>
        <ecNumber evidence="4">1.3.1.48</ecNumber>
        <ecNumber evidence="5">1.3.1.74</ecNumber>
    </recommendedName>
    <alternativeName>
        <fullName evidence="19">15-oxoprostaglandin 13-reductase</fullName>
    </alternativeName>
    <alternativeName>
        <fullName evidence="17">Dithiolethione-inducible gene 1 protein</fullName>
    </alternativeName>
    <alternativeName>
        <fullName evidence="16">Leukotriene B4 12-hydroxydehydrogenase</fullName>
    </alternativeName>
    <alternativeName>
        <fullName evidence="18">NAD(P)H-dependent alkenal/one oxidoreductase</fullName>
    </alternativeName>
</protein>
<evidence type="ECO:0000256" key="21">
    <source>
        <dbReference type="ARBA" id="ARBA00047617"/>
    </source>
</evidence>
<comment type="catalytic activity">
    <reaction evidence="29">
        <text>20-hydroxy-leukotriene B4 + NADP(+) = 12-oxo-20-hydroxy-leukotriene B4 + NADPH + H(+)</text>
        <dbReference type="Rhea" id="RHEA:51208"/>
        <dbReference type="ChEBI" id="CHEBI:15378"/>
        <dbReference type="ChEBI" id="CHEBI:57460"/>
        <dbReference type="ChEBI" id="CHEBI:57783"/>
        <dbReference type="ChEBI" id="CHEBI:58349"/>
        <dbReference type="ChEBI" id="CHEBI:133346"/>
    </reaction>
    <physiologicalReaction direction="left-to-right" evidence="29">
        <dbReference type="Rhea" id="RHEA:51209"/>
    </physiologicalReaction>
</comment>
<dbReference type="GO" id="GO:0006693">
    <property type="term" value="P:prostaglandin metabolic process"/>
    <property type="evidence" value="ECO:0007669"/>
    <property type="project" value="UniProtKB-KW"/>
</dbReference>
<evidence type="ECO:0000256" key="34">
    <source>
        <dbReference type="ARBA" id="ARBA00049368"/>
    </source>
</evidence>
<dbReference type="InterPro" id="IPR045010">
    <property type="entry name" value="MDR_fam"/>
</dbReference>
<dbReference type="GO" id="GO:0005737">
    <property type="term" value="C:cytoplasm"/>
    <property type="evidence" value="ECO:0007669"/>
    <property type="project" value="UniProtKB-SubCell"/>
</dbReference>
<evidence type="ECO:0000256" key="33">
    <source>
        <dbReference type="ARBA" id="ARBA00049179"/>
    </source>
</evidence>
<dbReference type="InterPro" id="IPR041694">
    <property type="entry name" value="ADH_N_2"/>
</dbReference>
<keyword evidence="36" id="KW-1185">Reference proteome</keyword>
<evidence type="ECO:0000256" key="29">
    <source>
        <dbReference type="ARBA" id="ARBA00048591"/>
    </source>
</evidence>
<evidence type="ECO:0000256" key="32">
    <source>
        <dbReference type="ARBA" id="ARBA00049070"/>
    </source>
</evidence>
<dbReference type="InterPro" id="IPR014190">
    <property type="entry name" value="PTGR1"/>
</dbReference>
<dbReference type="InterPro" id="IPR011032">
    <property type="entry name" value="GroES-like_sf"/>
</dbReference>
<comment type="catalytic activity">
    <reaction evidence="34">
        <text>hexanal + NADP(+) = (E)-hex-2-enal + NADPH + H(+)</text>
        <dbReference type="Rhea" id="RHEA:50776"/>
        <dbReference type="ChEBI" id="CHEBI:15378"/>
        <dbReference type="ChEBI" id="CHEBI:28913"/>
        <dbReference type="ChEBI" id="CHEBI:57783"/>
        <dbReference type="ChEBI" id="CHEBI:58349"/>
        <dbReference type="ChEBI" id="CHEBI:88528"/>
    </reaction>
    <physiologicalReaction direction="right-to-left" evidence="34">
        <dbReference type="Rhea" id="RHEA:50778"/>
    </physiologicalReaction>
</comment>
<comment type="catalytic activity">
    <reaction evidence="20">
        <text>octanal + NADP(+) = (2E)-octenal + NADPH + H(+)</text>
        <dbReference type="Rhea" id="RHEA:50780"/>
        <dbReference type="ChEBI" id="CHEBI:15378"/>
        <dbReference type="ChEBI" id="CHEBI:17935"/>
        <dbReference type="ChEBI" id="CHEBI:57783"/>
        <dbReference type="ChEBI" id="CHEBI:58349"/>
        <dbReference type="ChEBI" id="CHEBI:61748"/>
    </reaction>
    <physiologicalReaction direction="right-to-left" evidence="20">
        <dbReference type="Rhea" id="RHEA:50782"/>
    </physiologicalReaction>
</comment>
<sequence length="344" mass="37571">MVLAKTWILDKVPDGVPSEDNFKLVNEELPTPNDGEFIVEAEWLSVDPYMRYMIRDMKIGAIVTGSQVARVIESKNAEYPVGTRLVGQLGWRSHTLLPLKKADGTTADDLFSNFAPLLPEIEGLPHSTALGVLGMPGNTAYFGFLEICKPRPGDVVVVNAAAGVVGSAVCQIAKMKGCKVIAFAGSADKVSWLRELGADVAANYKTDDVAQVIRDAAPNGVNCYFDNVGGEFSSKVIPLMASMGRVSLCGAISTYNDHTRHIGVSTMCSPLSEGTIIWKQLRVEGFIVTRWLPRWREGIKQMRDWIDEGKLKYRETVTEGFENQPKAFIGLFTGDNIGKAVVKV</sequence>
<comment type="catalytic activity">
    <reaction evidence="30">
        <text>6-trans-leukotriene B4 + NADP(+) = 12-oxo-(5S)-hydroxy-(6E,8E,10E,14Z)-eicosatetraenoate + NADPH + H(+)</text>
        <dbReference type="Rhea" id="RHEA:51204"/>
        <dbReference type="ChEBI" id="CHEBI:15378"/>
        <dbReference type="ChEBI" id="CHEBI:57783"/>
        <dbReference type="ChEBI" id="CHEBI:58349"/>
        <dbReference type="ChEBI" id="CHEBI:90723"/>
        <dbReference type="ChEBI" id="CHEBI:133974"/>
    </reaction>
    <physiologicalReaction direction="left-to-right" evidence="30">
        <dbReference type="Rhea" id="RHEA:51205"/>
    </physiologicalReaction>
</comment>
<evidence type="ECO:0000313" key="36">
    <source>
        <dbReference type="Proteomes" id="UP000694843"/>
    </source>
</evidence>
<dbReference type="SUPFAM" id="SSF51735">
    <property type="entry name" value="NAD(P)-binding Rossmann-fold domains"/>
    <property type="match status" value="1"/>
</dbReference>
<evidence type="ECO:0000256" key="30">
    <source>
        <dbReference type="ARBA" id="ARBA00048953"/>
    </source>
</evidence>
<evidence type="ECO:0000256" key="16">
    <source>
        <dbReference type="ARBA" id="ARBA00031851"/>
    </source>
</evidence>
<dbReference type="PANTHER" id="PTHR43205:SF7">
    <property type="entry name" value="PROSTAGLANDIN REDUCTASE 1"/>
    <property type="match status" value="1"/>
</dbReference>
<keyword evidence="11" id="KW-0521">NADP</keyword>
<evidence type="ECO:0000256" key="5">
    <source>
        <dbReference type="ARBA" id="ARBA00012410"/>
    </source>
</evidence>
<evidence type="ECO:0000256" key="19">
    <source>
        <dbReference type="ARBA" id="ARBA00033119"/>
    </source>
</evidence>
<evidence type="ECO:0000259" key="35">
    <source>
        <dbReference type="SMART" id="SM00829"/>
    </source>
</evidence>
<comment type="catalytic activity">
    <reaction evidence="25">
        <text>dodecanal + NADP(+) = (2E)-dodecenal + NADPH + H(+)</text>
        <dbReference type="Rhea" id="RHEA:50784"/>
        <dbReference type="ChEBI" id="CHEBI:15378"/>
        <dbReference type="ChEBI" id="CHEBI:27836"/>
        <dbReference type="ChEBI" id="CHEBI:57783"/>
        <dbReference type="ChEBI" id="CHEBI:58349"/>
        <dbReference type="ChEBI" id="CHEBI:133741"/>
    </reaction>
    <physiologicalReaction direction="right-to-left" evidence="25">
        <dbReference type="Rhea" id="RHEA:50786"/>
    </physiologicalReaction>
</comment>
<evidence type="ECO:0000256" key="12">
    <source>
        <dbReference type="ARBA" id="ARBA00022990"/>
    </source>
</evidence>
<evidence type="ECO:0000256" key="3">
    <source>
        <dbReference type="ARBA" id="ARBA00011852"/>
    </source>
</evidence>
<comment type="similarity">
    <text evidence="2">Belongs to the NADP-dependent oxidoreductase L4BD family.</text>
</comment>
<accession>A0A8B7PPM2</accession>
<evidence type="ECO:0000256" key="4">
    <source>
        <dbReference type="ARBA" id="ARBA00011981"/>
    </source>
</evidence>
<dbReference type="AlphaFoldDB" id="A0A8B7PPM2"/>
<dbReference type="Gene3D" id="3.40.50.720">
    <property type="entry name" value="NAD(P)-binding Rossmann-like Domain"/>
    <property type="match status" value="1"/>
</dbReference>
<evidence type="ECO:0000256" key="13">
    <source>
        <dbReference type="ARBA" id="ARBA00023002"/>
    </source>
</evidence>
<dbReference type="GO" id="GO:0047522">
    <property type="term" value="F:15-oxoprostaglandin 13-reductase [NAD(P)+] activity"/>
    <property type="evidence" value="ECO:0007669"/>
    <property type="project" value="UniProtKB-EC"/>
</dbReference>
<dbReference type="FunFam" id="3.40.50.720:FF:000121">
    <property type="entry name" value="Prostaglandin reductase 2"/>
    <property type="match status" value="1"/>
</dbReference>
<dbReference type="OMA" id="YPIKNIH"/>
<evidence type="ECO:0000256" key="11">
    <source>
        <dbReference type="ARBA" id="ARBA00022857"/>
    </source>
</evidence>
<dbReference type="Pfam" id="PF00107">
    <property type="entry name" value="ADH_zinc_N"/>
    <property type="match status" value="1"/>
</dbReference>
<gene>
    <name evidence="37" type="primary">LOC108683352</name>
</gene>
<dbReference type="Pfam" id="PF16884">
    <property type="entry name" value="ADH_N_2"/>
    <property type="match status" value="1"/>
</dbReference>
<comment type="catalytic activity">
    <reaction evidence="23">
        <text>leukotriene B4 + NADP(+) = 12-oxo-leukotriene B4 + NADPH + H(+)</text>
        <dbReference type="Rhea" id="RHEA:50608"/>
        <dbReference type="ChEBI" id="CHEBI:15378"/>
        <dbReference type="ChEBI" id="CHEBI:57461"/>
        <dbReference type="ChEBI" id="CHEBI:57783"/>
        <dbReference type="ChEBI" id="CHEBI:58349"/>
        <dbReference type="ChEBI" id="CHEBI:133309"/>
    </reaction>
    <physiologicalReaction direction="left-to-right" evidence="23">
        <dbReference type="Rhea" id="RHEA:50609"/>
    </physiologicalReaction>
</comment>
<comment type="subcellular location">
    <subcellularLocation>
        <location evidence="1">Cytoplasm</location>
    </subcellularLocation>
</comment>
<evidence type="ECO:0000256" key="1">
    <source>
        <dbReference type="ARBA" id="ARBA00004496"/>
    </source>
</evidence>
<keyword evidence="9" id="KW-0597">Phosphoprotein</keyword>
<keyword evidence="12" id="KW-0007">Acetylation</keyword>
<comment type="catalytic activity">
    <reaction evidence="32">
        <text>13,14-dihydro-15-oxo-prostaglandin E1 + NADP(+) = 15-oxoprostaglandin E1 + NADPH + H(+)</text>
        <dbReference type="Rhea" id="RHEA:50584"/>
        <dbReference type="ChEBI" id="CHEBI:15378"/>
        <dbReference type="ChEBI" id="CHEBI:57401"/>
        <dbReference type="ChEBI" id="CHEBI:57783"/>
        <dbReference type="ChEBI" id="CHEBI:58349"/>
        <dbReference type="ChEBI" id="CHEBI:133408"/>
    </reaction>
    <physiologicalReaction direction="right-to-left" evidence="32">
        <dbReference type="Rhea" id="RHEA:50586"/>
    </physiologicalReaction>
</comment>
<evidence type="ECO:0000256" key="22">
    <source>
        <dbReference type="ARBA" id="ARBA00047742"/>
    </source>
</evidence>
<comment type="catalytic activity">
    <reaction evidence="22">
        <text>pentan-2-one + NADP(+) = (E)-pent-3-en-2-one + NADPH + H(+)</text>
        <dbReference type="Rhea" id="RHEA:50788"/>
        <dbReference type="ChEBI" id="CHEBI:15378"/>
        <dbReference type="ChEBI" id="CHEBI:16472"/>
        <dbReference type="ChEBI" id="CHEBI:57783"/>
        <dbReference type="ChEBI" id="CHEBI:58349"/>
        <dbReference type="ChEBI" id="CHEBI:145276"/>
    </reaction>
    <physiologicalReaction direction="right-to-left" evidence="22">
        <dbReference type="Rhea" id="RHEA:50790"/>
    </physiologicalReaction>
</comment>
<evidence type="ECO:0000256" key="26">
    <source>
        <dbReference type="ARBA" id="ARBA00048066"/>
    </source>
</evidence>
<dbReference type="InterPro" id="IPR020843">
    <property type="entry name" value="ER"/>
</dbReference>
<comment type="catalytic activity">
    <reaction evidence="27">
        <text>13,14-dihydro-15-oxo-PGF2alpha + NADP(+) = 15-oxoprostaglandin F2alpha + NADPH + H(+)</text>
        <dbReference type="Rhea" id="RHEA:50588"/>
        <dbReference type="ChEBI" id="CHEBI:15378"/>
        <dbReference type="ChEBI" id="CHEBI:57783"/>
        <dbReference type="ChEBI" id="CHEBI:58349"/>
        <dbReference type="ChEBI" id="CHEBI:133374"/>
        <dbReference type="ChEBI" id="CHEBI:133409"/>
    </reaction>
    <physiologicalReaction direction="right-to-left" evidence="27">
        <dbReference type="Rhea" id="RHEA:50590"/>
    </physiologicalReaction>
</comment>
<comment type="subunit">
    <text evidence="3">Monomer or homodimer.</text>
</comment>
<proteinExistence type="inferred from homology"/>
<evidence type="ECO:0000256" key="25">
    <source>
        <dbReference type="ARBA" id="ARBA00047903"/>
    </source>
</evidence>
<dbReference type="SMART" id="SM00829">
    <property type="entry name" value="PKS_ER"/>
    <property type="match status" value="1"/>
</dbReference>
<evidence type="ECO:0000256" key="8">
    <source>
        <dbReference type="ARBA" id="ARBA00022501"/>
    </source>
</evidence>
<evidence type="ECO:0000256" key="27">
    <source>
        <dbReference type="ARBA" id="ARBA00048290"/>
    </source>
</evidence>
<dbReference type="KEGG" id="hazt:108683352"/>
<evidence type="ECO:0000256" key="17">
    <source>
        <dbReference type="ARBA" id="ARBA00032255"/>
    </source>
</evidence>
<organism evidence="36 37">
    <name type="scientific">Hyalella azteca</name>
    <name type="common">Amphipod</name>
    <dbReference type="NCBI Taxonomy" id="294128"/>
    <lineage>
        <taxon>Eukaryota</taxon>
        <taxon>Metazoa</taxon>
        <taxon>Ecdysozoa</taxon>
        <taxon>Arthropoda</taxon>
        <taxon>Crustacea</taxon>
        <taxon>Multicrustacea</taxon>
        <taxon>Malacostraca</taxon>
        <taxon>Eumalacostraca</taxon>
        <taxon>Peracarida</taxon>
        <taxon>Amphipoda</taxon>
        <taxon>Senticaudata</taxon>
        <taxon>Talitrida</taxon>
        <taxon>Talitroidea</taxon>
        <taxon>Hyalellidae</taxon>
        <taxon>Hyalella</taxon>
    </lineage>
</organism>
<keyword evidence="7" id="KW-0963">Cytoplasm</keyword>
<evidence type="ECO:0000256" key="15">
    <source>
        <dbReference type="ARBA" id="ARBA00023278"/>
    </source>
</evidence>
<evidence type="ECO:0000256" key="24">
    <source>
        <dbReference type="ARBA" id="ARBA00047878"/>
    </source>
</evidence>
<dbReference type="InterPro" id="IPR013149">
    <property type="entry name" value="ADH-like_C"/>
</dbReference>
<keyword evidence="8" id="KW-0644">Prostaglandin metabolism</keyword>
<evidence type="ECO:0000256" key="10">
    <source>
        <dbReference type="ARBA" id="ARBA00022832"/>
    </source>
</evidence>
<dbReference type="RefSeq" id="XP_018028153.1">
    <property type="nucleotide sequence ID" value="XM_018172664.2"/>
</dbReference>
<keyword evidence="13" id="KW-0560">Oxidoreductase</keyword>
<keyword evidence="14" id="KW-0443">Lipid metabolism</keyword>
<dbReference type="EC" id="1.3.1.48" evidence="4"/>
<evidence type="ECO:0000256" key="18">
    <source>
        <dbReference type="ARBA" id="ARBA00032297"/>
    </source>
</evidence>
<name>A0A8B7PPM2_HYAAZ</name>